<feature type="compositionally biased region" description="Polar residues" evidence="10">
    <location>
        <begin position="234"/>
        <end position="248"/>
    </location>
</feature>
<dbReference type="InterPro" id="IPR045279">
    <property type="entry name" value="ARR-like"/>
</dbReference>
<dbReference type="GO" id="GO:0009736">
    <property type="term" value="P:cytokinin-activated signaling pathway"/>
    <property type="evidence" value="ECO:0007669"/>
    <property type="project" value="InterPro"/>
</dbReference>
<dbReference type="GO" id="GO:0005634">
    <property type="term" value="C:nucleus"/>
    <property type="evidence" value="ECO:0007669"/>
    <property type="project" value="UniProtKB-SubCell"/>
</dbReference>
<evidence type="ECO:0000256" key="3">
    <source>
        <dbReference type="ARBA" id="ARBA00023012"/>
    </source>
</evidence>
<comment type="caution">
    <text evidence="8">Lacks conserved residue(s) required for the propagation of feature annotation.</text>
</comment>
<evidence type="ECO:0000256" key="9">
    <source>
        <dbReference type="PROSITE-ProRule" id="PRU00357"/>
    </source>
</evidence>
<dbReference type="AlphaFoldDB" id="A0A2P2LFN3"/>
<feature type="region of interest" description="Disordered" evidence="10">
    <location>
        <begin position="53"/>
        <end position="77"/>
    </location>
</feature>
<dbReference type="FunFam" id="3.40.50.2300:FF:000214">
    <property type="entry name" value="Two-component response regulator-like PRR37"/>
    <property type="match status" value="1"/>
</dbReference>
<protein>
    <recommendedName>
        <fullName evidence="14">Two-component response regulator-like APRR7</fullName>
    </recommendedName>
</protein>
<feature type="compositionally biased region" description="Low complexity" evidence="10">
    <location>
        <begin position="218"/>
        <end position="233"/>
    </location>
</feature>
<evidence type="ECO:0000259" key="12">
    <source>
        <dbReference type="PROSITE" id="PS51017"/>
    </source>
</evidence>
<comment type="similarity">
    <text evidence="2">Belongs to the ARR-like family.</text>
</comment>
<dbReference type="GO" id="GO:0007623">
    <property type="term" value="P:circadian rhythm"/>
    <property type="evidence" value="ECO:0007669"/>
    <property type="project" value="UniProtKB-ARBA"/>
</dbReference>
<sequence length="788" mass="85895">MTVDCDGDKDVRELNHGLRQGNKTVIDGVVSKEKNLDEDNGLKVHGIAENVKHGHSGAHQAPPPLQTSHHHHHHQQQSQGTMVCWEKFLHLRSLKVLLVENDDSTRHVLTALLRNCSYEVIEATNGVQAWKILEDLINHIDLVLTEVVMPSLSGIALLCKITSHKTRRNVPVIMMSSHDSMGLVFKCLSKGAVDFLVKPIRKNELKNLWQHVWRRCHSSSSSGSESGTQTQKSIKSNSTGKSDNNTGSNDEDDNGSIGLNGDGSDNGSGTQSSWTKQALKVDSPHPVSSWNCIAECLDSTCAQVIHSNAELSGSKQVPLTTKRECHEQEGKSENGAIPKDLEMAVPRKLDMQLEYPVEDSFEVVGSKENNLPQRGPNKVNGQIDKGQLDLNSEGPSSKALYKATNLTGTIINVNNLLNDNKEFEGPSRHSKTLDVQSKAISDAKEIPSVELSLKRLRGVKDSGATVQDERNVLRRSDSSAFSRYNAASSANQASGEIIKSGSIQETSLDATKKRLVYDLQSQSNGDHPNQSWNMGSNNIDAGSTTNNNFNPSVVLKNEPAITSTIKSLHPTSSFQPIKGDAPAATQQIVSENANDVADAALLAQSRGIHCETQIQHLTYHRDHHCHLVHNKQQQQLPPDLDDSSVKKMAAPVPHCGSSNVSGGAVEVNAGNYSINGSASGSNHGSNGQIGNSTVVNPGGINAESDNGIGGKSGSGDASWIRSENRIDQGKLAQREAALTKFRQKRKERCFKKKVRYQSRQRLAEQRPRVRGQFVRQMANQNTSRVTES</sequence>
<keyword evidence="7 9" id="KW-0539">Nucleus</keyword>
<dbReference type="PANTHER" id="PTHR43874:SF125">
    <property type="entry name" value="TWO-COMPONENT RESPONSE REGULATOR-LIKE APRR7"/>
    <property type="match status" value="1"/>
</dbReference>
<dbReference type="GO" id="GO:0010017">
    <property type="term" value="P:red or far-red light signaling pathway"/>
    <property type="evidence" value="ECO:0007669"/>
    <property type="project" value="UniProtKB-ARBA"/>
</dbReference>
<evidence type="ECO:0000256" key="1">
    <source>
        <dbReference type="ARBA" id="ARBA00004123"/>
    </source>
</evidence>
<evidence type="ECO:0000259" key="11">
    <source>
        <dbReference type="PROSITE" id="PS50110"/>
    </source>
</evidence>
<evidence type="ECO:0000256" key="6">
    <source>
        <dbReference type="ARBA" id="ARBA00023163"/>
    </source>
</evidence>
<evidence type="ECO:0000313" key="13">
    <source>
        <dbReference type="EMBL" id="MBX16791.1"/>
    </source>
</evidence>
<name>A0A2P2LFN3_RHIMU</name>
<dbReference type="InterPro" id="IPR011006">
    <property type="entry name" value="CheY-like_superfamily"/>
</dbReference>
<dbReference type="SUPFAM" id="SSF52172">
    <property type="entry name" value="CheY-like"/>
    <property type="match status" value="1"/>
</dbReference>
<dbReference type="Gene3D" id="3.40.50.2300">
    <property type="match status" value="1"/>
</dbReference>
<dbReference type="PROSITE" id="PS51017">
    <property type="entry name" value="CCT"/>
    <property type="match status" value="1"/>
</dbReference>
<dbReference type="EMBL" id="GGEC01036307">
    <property type="protein sequence ID" value="MBX16791.1"/>
    <property type="molecule type" value="Transcribed_RNA"/>
</dbReference>
<feature type="domain" description="Response regulatory" evidence="11">
    <location>
        <begin position="95"/>
        <end position="213"/>
    </location>
</feature>
<evidence type="ECO:0000256" key="5">
    <source>
        <dbReference type="ARBA" id="ARBA00023108"/>
    </source>
</evidence>
<keyword evidence="3" id="KW-0902">Two-component regulatory system</keyword>
<keyword evidence="5" id="KW-0090">Biological rhythms</keyword>
<feature type="region of interest" description="Disordered" evidence="10">
    <location>
        <begin position="701"/>
        <end position="722"/>
    </location>
</feature>
<proteinExistence type="inferred from homology"/>
<dbReference type="GO" id="GO:0000160">
    <property type="term" value="P:phosphorelay signal transduction system"/>
    <property type="evidence" value="ECO:0007669"/>
    <property type="project" value="UniProtKB-KW"/>
</dbReference>
<dbReference type="CDD" id="cd17582">
    <property type="entry name" value="psREC_PRR"/>
    <property type="match status" value="1"/>
</dbReference>
<evidence type="ECO:0000256" key="7">
    <source>
        <dbReference type="ARBA" id="ARBA00023242"/>
    </source>
</evidence>
<dbReference type="PROSITE" id="PS50110">
    <property type="entry name" value="RESPONSE_REGULATORY"/>
    <property type="match status" value="1"/>
</dbReference>
<keyword evidence="6" id="KW-0804">Transcription</keyword>
<feature type="region of interest" description="Disordered" evidence="10">
    <location>
        <begin position="218"/>
        <end position="280"/>
    </location>
</feature>
<dbReference type="Pfam" id="PF06203">
    <property type="entry name" value="CCT"/>
    <property type="match status" value="1"/>
</dbReference>
<evidence type="ECO:0000256" key="4">
    <source>
        <dbReference type="ARBA" id="ARBA00023015"/>
    </source>
</evidence>
<dbReference type="InterPro" id="IPR010402">
    <property type="entry name" value="CCT_domain"/>
</dbReference>
<reference evidence="13" key="1">
    <citation type="submission" date="2018-02" db="EMBL/GenBank/DDBJ databases">
        <title>Rhizophora mucronata_Transcriptome.</title>
        <authorList>
            <person name="Meera S.P."/>
            <person name="Sreeshan A."/>
            <person name="Augustine A."/>
        </authorList>
    </citation>
    <scope>NUCLEOTIDE SEQUENCE</scope>
    <source>
        <tissue evidence="13">Leaf</tissue>
    </source>
</reference>
<keyword evidence="4" id="KW-0805">Transcription regulation</keyword>
<dbReference type="SMART" id="SM00448">
    <property type="entry name" value="REC"/>
    <property type="match status" value="1"/>
</dbReference>
<dbReference type="Pfam" id="PF00072">
    <property type="entry name" value="Response_reg"/>
    <property type="match status" value="1"/>
</dbReference>
<accession>A0A2P2LFN3</accession>
<dbReference type="PANTHER" id="PTHR43874">
    <property type="entry name" value="TWO-COMPONENT RESPONSE REGULATOR"/>
    <property type="match status" value="1"/>
</dbReference>
<evidence type="ECO:0000256" key="2">
    <source>
        <dbReference type="ARBA" id="ARBA00010330"/>
    </source>
</evidence>
<evidence type="ECO:0000256" key="10">
    <source>
        <dbReference type="SAM" id="MobiDB-lite"/>
    </source>
</evidence>
<comment type="subcellular location">
    <subcellularLocation>
        <location evidence="1 9">Nucleus</location>
    </subcellularLocation>
</comment>
<dbReference type="GO" id="GO:0045892">
    <property type="term" value="P:negative regulation of DNA-templated transcription"/>
    <property type="evidence" value="ECO:0007669"/>
    <property type="project" value="UniProtKB-ARBA"/>
</dbReference>
<feature type="domain" description="CCT" evidence="12">
    <location>
        <begin position="734"/>
        <end position="776"/>
    </location>
</feature>
<evidence type="ECO:0000256" key="8">
    <source>
        <dbReference type="PROSITE-ProRule" id="PRU00169"/>
    </source>
</evidence>
<dbReference type="InterPro" id="IPR001789">
    <property type="entry name" value="Sig_transdc_resp-reg_receiver"/>
</dbReference>
<feature type="region of interest" description="Disordered" evidence="10">
    <location>
        <begin position="634"/>
        <end position="654"/>
    </location>
</feature>
<evidence type="ECO:0008006" key="14">
    <source>
        <dbReference type="Google" id="ProtNLM"/>
    </source>
</evidence>
<organism evidence="13">
    <name type="scientific">Rhizophora mucronata</name>
    <name type="common">Asiatic mangrove</name>
    <dbReference type="NCBI Taxonomy" id="61149"/>
    <lineage>
        <taxon>Eukaryota</taxon>
        <taxon>Viridiplantae</taxon>
        <taxon>Streptophyta</taxon>
        <taxon>Embryophyta</taxon>
        <taxon>Tracheophyta</taxon>
        <taxon>Spermatophyta</taxon>
        <taxon>Magnoliopsida</taxon>
        <taxon>eudicotyledons</taxon>
        <taxon>Gunneridae</taxon>
        <taxon>Pentapetalae</taxon>
        <taxon>rosids</taxon>
        <taxon>fabids</taxon>
        <taxon>Malpighiales</taxon>
        <taxon>Rhizophoraceae</taxon>
        <taxon>Rhizophora</taxon>
    </lineage>
</organism>